<dbReference type="EMBL" id="JAPDRL010000063">
    <property type="protein sequence ID" value="KAJ9660736.1"/>
    <property type="molecule type" value="Genomic_DNA"/>
</dbReference>
<proteinExistence type="predicted"/>
<accession>A0ABQ9NMJ2</accession>
<organism evidence="1 2">
    <name type="scientific">Coniosporium apollinis</name>
    <dbReference type="NCBI Taxonomy" id="61459"/>
    <lineage>
        <taxon>Eukaryota</taxon>
        <taxon>Fungi</taxon>
        <taxon>Dikarya</taxon>
        <taxon>Ascomycota</taxon>
        <taxon>Pezizomycotina</taxon>
        <taxon>Dothideomycetes</taxon>
        <taxon>Dothideomycetes incertae sedis</taxon>
        <taxon>Coniosporium</taxon>
    </lineage>
</organism>
<evidence type="ECO:0008006" key="3">
    <source>
        <dbReference type="Google" id="ProtNLM"/>
    </source>
</evidence>
<name>A0ABQ9NMJ2_9PEZI</name>
<comment type="caution">
    <text evidence="1">The sequence shown here is derived from an EMBL/GenBank/DDBJ whole genome shotgun (WGS) entry which is preliminary data.</text>
</comment>
<gene>
    <name evidence="1" type="ORF">H2201_006815</name>
</gene>
<evidence type="ECO:0000313" key="1">
    <source>
        <dbReference type="EMBL" id="KAJ9660736.1"/>
    </source>
</evidence>
<protein>
    <recommendedName>
        <fullName evidence="3">MACPF domain-containing protein</fullName>
    </recommendedName>
</protein>
<keyword evidence="2" id="KW-1185">Reference proteome</keyword>
<reference evidence="1" key="1">
    <citation type="submission" date="2022-10" db="EMBL/GenBank/DDBJ databases">
        <title>Culturing micro-colonial fungi from biological soil crusts in the Mojave desert and describing Neophaeococcomyces mojavensis, and introducing the new genera and species Taxawa tesnikishii.</title>
        <authorList>
            <person name="Kurbessoian T."/>
            <person name="Stajich J.E."/>
        </authorList>
    </citation>
    <scope>NUCLEOTIDE SEQUENCE</scope>
    <source>
        <strain evidence="1">TK_1</strain>
    </source>
</reference>
<sequence>MDFVSLDARDLEWPFRASLSRQAAGGTQLDLPWSAQYIAPGTAFKSALIKAPEGPFLKPSPFDSKSLEEAAYVFQKNDLQGSFMEATSTSSGFNSEHLSVGLGITVGCSFLNASVSGRYDKSLLQNSDAYKTSQRASVRRGHLSFQKTPTLSVSALQTLETGGLAAFQETYGDYYVAGVNIGADSGVLVSQSLDTSLKTESYSVTVSVKVIFFTVSHTWTHDEREDLRDFKFTVTGFSTLQDTHVELSSVEGASTFTMREAALRFAKINNSLDVIVDRALEKYGLTGSRVIDLGTFGEICASGLAVELVVLPYTSLRQVASFLN</sequence>
<dbReference type="Proteomes" id="UP001172684">
    <property type="component" value="Unassembled WGS sequence"/>
</dbReference>
<evidence type="ECO:0000313" key="2">
    <source>
        <dbReference type="Proteomes" id="UP001172684"/>
    </source>
</evidence>